<organism evidence="1">
    <name type="scientific">Prymnesium polylepis</name>
    <dbReference type="NCBI Taxonomy" id="72548"/>
    <lineage>
        <taxon>Eukaryota</taxon>
        <taxon>Haptista</taxon>
        <taxon>Haptophyta</taxon>
        <taxon>Prymnesiophyceae</taxon>
        <taxon>Prymnesiales</taxon>
        <taxon>Prymnesiaceae</taxon>
        <taxon>Prymnesium</taxon>
    </lineage>
</organism>
<evidence type="ECO:0000313" key="1">
    <source>
        <dbReference type="EMBL" id="CAE2290826.1"/>
    </source>
</evidence>
<dbReference type="EMBL" id="HBKO01040996">
    <property type="protein sequence ID" value="CAE2290826.1"/>
    <property type="molecule type" value="Transcribed_RNA"/>
</dbReference>
<name>A0A6V4VUI1_9EUKA</name>
<proteinExistence type="predicted"/>
<sequence length="153" mass="16262">MGASNSTALVTSEPVTGEQTVFAAALCSVHTCALQMTADRMLKSGCSMKTFAICAKAECRACICQPDSETLMLCEESRCSLVYPRAQCKHTSRAFCLGNRCALPCDNDVPCMCACVFLKCFEGHPHPFKVDLKICAAIPAAAGGAPANVEMVR</sequence>
<protein>
    <submittedName>
        <fullName evidence="1">Uncharacterized protein</fullName>
    </submittedName>
</protein>
<dbReference type="AlphaFoldDB" id="A0A6V4VUI1"/>
<gene>
    <name evidence="1" type="ORF">CPOL0286_LOCUS18824</name>
</gene>
<reference evidence="1" key="1">
    <citation type="submission" date="2021-01" db="EMBL/GenBank/DDBJ databases">
        <authorList>
            <person name="Corre E."/>
            <person name="Pelletier E."/>
            <person name="Niang G."/>
            <person name="Scheremetjew M."/>
            <person name="Finn R."/>
            <person name="Kale V."/>
            <person name="Holt S."/>
            <person name="Cochrane G."/>
            <person name="Meng A."/>
            <person name="Brown T."/>
            <person name="Cohen L."/>
        </authorList>
    </citation>
    <scope>NUCLEOTIDE SEQUENCE</scope>
    <source>
        <strain evidence="1">UIO037</strain>
    </source>
</reference>
<accession>A0A6V4VUI1</accession>